<evidence type="ECO:0000259" key="12">
    <source>
        <dbReference type="PROSITE" id="PS50109"/>
    </source>
</evidence>
<dbReference type="STRING" id="1450648.CLORY_08280"/>
<feature type="transmembrane region" description="Helical" evidence="11">
    <location>
        <begin position="40"/>
        <end position="57"/>
    </location>
</feature>
<evidence type="ECO:0000256" key="3">
    <source>
        <dbReference type="ARBA" id="ARBA00012438"/>
    </source>
</evidence>
<keyword evidence="10 11" id="KW-0472">Membrane</keyword>
<dbReference type="Proteomes" id="UP000190080">
    <property type="component" value="Unassembled WGS sequence"/>
</dbReference>
<dbReference type="EC" id="2.7.13.3" evidence="3"/>
<dbReference type="InterPro" id="IPR005467">
    <property type="entry name" value="His_kinase_dom"/>
</dbReference>
<dbReference type="SUPFAM" id="SSF47384">
    <property type="entry name" value="Homodimeric domain of signal transducing histidine kinase"/>
    <property type="match status" value="1"/>
</dbReference>
<dbReference type="SUPFAM" id="SSF55874">
    <property type="entry name" value="ATPase domain of HSP90 chaperone/DNA topoisomerase II/histidine kinase"/>
    <property type="match status" value="1"/>
</dbReference>
<dbReference type="SMART" id="SM00387">
    <property type="entry name" value="HATPase_c"/>
    <property type="match status" value="1"/>
</dbReference>
<comment type="caution">
    <text evidence="13">The sequence shown here is derived from an EMBL/GenBank/DDBJ whole genome shotgun (WGS) entry which is preliminary data.</text>
</comment>
<keyword evidence="6 11" id="KW-0812">Transmembrane</keyword>
<dbReference type="AlphaFoldDB" id="A0A1V4IVJ0"/>
<dbReference type="GO" id="GO:0004721">
    <property type="term" value="F:phosphoprotein phosphatase activity"/>
    <property type="evidence" value="ECO:0007669"/>
    <property type="project" value="TreeGrafter"/>
</dbReference>
<evidence type="ECO:0000256" key="7">
    <source>
        <dbReference type="ARBA" id="ARBA00022777"/>
    </source>
</evidence>
<dbReference type="InterPro" id="IPR036097">
    <property type="entry name" value="HisK_dim/P_sf"/>
</dbReference>
<feature type="transmembrane region" description="Helical" evidence="11">
    <location>
        <begin position="12"/>
        <end position="34"/>
    </location>
</feature>
<name>A0A1V4IVJ0_9CLOT</name>
<reference evidence="13 14" key="1">
    <citation type="submission" date="2017-03" db="EMBL/GenBank/DDBJ databases">
        <title>Genome sequence of Clostridium oryzae DSM 28571.</title>
        <authorList>
            <person name="Poehlein A."/>
            <person name="Daniel R."/>
        </authorList>
    </citation>
    <scope>NUCLEOTIDE SEQUENCE [LARGE SCALE GENOMIC DNA]</scope>
    <source>
        <strain evidence="13 14">DSM 28571</strain>
    </source>
</reference>
<dbReference type="RefSeq" id="WP_079422265.1">
    <property type="nucleotide sequence ID" value="NZ_MZGV01000006.1"/>
</dbReference>
<dbReference type="GO" id="GO:0000155">
    <property type="term" value="F:phosphorelay sensor kinase activity"/>
    <property type="evidence" value="ECO:0007669"/>
    <property type="project" value="InterPro"/>
</dbReference>
<protein>
    <recommendedName>
        <fullName evidence="3">histidine kinase</fullName>
        <ecNumber evidence="3">2.7.13.3</ecNumber>
    </recommendedName>
</protein>
<keyword evidence="14" id="KW-1185">Reference proteome</keyword>
<evidence type="ECO:0000313" key="13">
    <source>
        <dbReference type="EMBL" id="OPJ63956.1"/>
    </source>
</evidence>
<dbReference type="InterPro" id="IPR036890">
    <property type="entry name" value="HATPase_C_sf"/>
</dbReference>
<evidence type="ECO:0000256" key="8">
    <source>
        <dbReference type="ARBA" id="ARBA00022989"/>
    </source>
</evidence>
<dbReference type="InterPro" id="IPR004358">
    <property type="entry name" value="Sig_transdc_His_kin-like_C"/>
</dbReference>
<dbReference type="GO" id="GO:0005886">
    <property type="term" value="C:plasma membrane"/>
    <property type="evidence" value="ECO:0007669"/>
    <property type="project" value="UniProtKB-SubCell"/>
</dbReference>
<keyword evidence="4" id="KW-1003">Cell membrane</keyword>
<keyword evidence="7 13" id="KW-0418">Kinase</keyword>
<keyword evidence="9" id="KW-0902">Two-component regulatory system</keyword>
<dbReference type="PROSITE" id="PS50109">
    <property type="entry name" value="HIS_KIN"/>
    <property type="match status" value="1"/>
</dbReference>
<dbReference type="PRINTS" id="PR00344">
    <property type="entry name" value="BCTRLSENSOR"/>
</dbReference>
<organism evidence="13 14">
    <name type="scientific">Clostridium oryzae</name>
    <dbReference type="NCBI Taxonomy" id="1450648"/>
    <lineage>
        <taxon>Bacteria</taxon>
        <taxon>Bacillati</taxon>
        <taxon>Bacillota</taxon>
        <taxon>Clostridia</taxon>
        <taxon>Eubacteriales</taxon>
        <taxon>Clostridiaceae</taxon>
        <taxon>Clostridium</taxon>
    </lineage>
</organism>
<dbReference type="EMBL" id="MZGV01000006">
    <property type="protein sequence ID" value="OPJ63956.1"/>
    <property type="molecule type" value="Genomic_DNA"/>
</dbReference>
<dbReference type="OrthoDB" id="9780487at2"/>
<evidence type="ECO:0000256" key="5">
    <source>
        <dbReference type="ARBA" id="ARBA00022679"/>
    </source>
</evidence>
<dbReference type="Gene3D" id="3.30.565.10">
    <property type="entry name" value="Histidine kinase-like ATPase, C-terminal domain"/>
    <property type="match status" value="1"/>
</dbReference>
<evidence type="ECO:0000256" key="6">
    <source>
        <dbReference type="ARBA" id="ARBA00022692"/>
    </source>
</evidence>
<dbReference type="InterPro" id="IPR050351">
    <property type="entry name" value="BphY/WalK/GraS-like"/>
</dbReference>
<dbReference type="Gene3D" id="1.10.287.130">
    <property type="match status" value="1"/>
</dbReference>
<accession>A0A1V4IVJ0</accession>
<evidence type="ECO:0000256" key="1">
    <source>
        <dbReference type="ARBA" id="ARBA00000085"/>
    </source>
</evidence>
<gene>
    <name evidence="13" type="primary">senX3_1</name>
    <name evidence="13" type="ORF">CLORY_08280</name>
</gene>
<sequence>MKIKIFIDFIKDQVPFTLTFYLSIGTILIYYGLTAHISDIVYPVIIVSTIFIIHLFIEWTKYYSFNLHITDYANSMDNKFFQSTNQQKYFIKVMRHSQQMYLKEISKINSEGNAYRYFFSQWVHNMKTPVSIISLMLQKLENEYLKVQSNDDKKYLADFANGIKDENSKLHNGMEQLLNILRMEQFARDYEPESVDITESLKEVINSKKSLFIYNNVFPQIECNELHVKVLTDEKWNKFMLEQIINNAVKYSAQKGKKKHVKFQVTKLNNRVQLIIEDEGIGIPKSDINRIFEPFFTGENGRKYRDASGIGLYICSLLAKNLNHKIDIQSDEGKGTKATITYFLEH</sequence>
<dbReference type="PANTHER" id="PTHR45453:SF2">
    <property type="entry name" value="HISTIDINE KINASE"/>
    <property type="match status" value="1"/>
</dbReference>
<evidence type="ECO:0000256" key="9">
    <source>
        <dbReference type="ARBA" id="ARBA00023012"/>
    </source>
</evidence>
<proteinExistence type="predicted"/>
<dbReference type="PANTHER" id="PTHR45453">
    <property type="entry name" value="PHOSPHATE REGULON SENSOR PROTEIN PHOR"/>
    <property type="match status" value="1"/>
</dbReference>
<dbReference type="GO" id="GO:0016036">
    <property type="term" value="P:cellular response to phosphate starvation"/>
    <property type="evidence" value="ECO:0007669"/>
    <property type="project" value="TreeGrafter"/>
</dbReference>
<comment type="subcellular location">
    <subcellularLocation>
        <location evidence="2">Cell membrane</location>
        <topology evidence="2">Multi-pass membrane protein</topology>
    </subcellularLocation>
</comment>
<dbReference type="Pfam" id="PF02518">
    <property type="entry name" value="HATPase_c"/>
    <property type="match status" value="1"/>
</dbReference>
<keyword evidence="5 13" id="KW-0808">Transferase</keyword>
<evidence type="ECO:0000256" key="2">
    <source>
        <dbReference type="ARBA" id="ARBA00004651"/>
    </source>
</evidence>
<dbReference type="InterPro" id="IPR003594">
    <property type="entry name" value="HATPase_dom"/>
</dbReference>
<feature type="domain" description="Histidine kinase" evidence="12">
    <location>
        <begin position="121"/>
        <end position="346"/>
    </location>
</feature>
<keyword evidence="8 11" id="KW-1133">Transmembrane helix</keyword>
<evidence type="ECO:0000256" key="10">
    <source>
        <dbReference type="ARBA" id="ARBA00023136"/>
    </source>
</evidence>
<evidence type="ECO:0000313" key="14">
    <source>
        <dbReference type="Proteomes" id="UP000190080"/>
    </source>
</evidence>
<comment type="catalytic activity">
    <reaction evidence="1">
        <text>ATP + protein L-histidine = ADP + protein N-phospho-L-histidine.</text>
        <dbReference type="EC" id="2.7.13.3"/>
    </reaction>
</comment>
<evidence type="ECO:0000256" key="4">
    <source>
        <dbReference type="ARBA" id="ARBA00022475"/>
    </source>
</evidence>
<evidence type="ECO:0000256" key="11">
    <source>
        <dbReference type="SAM" id="Phobius"/>
    </source>
</evidence>